<feature type="region of interest" description="Disordered" evidence="1">
    <location>
        <begin position="70"/>
        <end position="92"/>
    </location>
</feature>
<dbReference type="AlphaFoldDB" id="A0A2U1QAV5"/>
<protein>
    <submittedName>
        <fullName evidence="2">Uncharacterized protein</fullName>
    </submittedName>
</protein>
<evidence type="ECO:0000313" key="3">
    <source>
        <dbReference type="Proteomes" id="UP000245207"/>
    </source>
</evidence>
<gene>
    <name evidence="2" type="ORF">CTI12_AA053280</name>
</gene>
<dbReference type="PANTHER" id="PTHR46250">
    <property type="entry name" value="MYB/SANT-LIKE DNA-BINDING DOMAIN PROTEIN-RELATED"/>
    <property type="match status" value="1"/>
</dbReference>
<dbReference type="Proteomes" id="UP000245207">
    <property type="component" value="Unassembled WGS sequence"/>
</dbReference>
<dbReference type="OrthoDB" id="1748457at2759"/>
<name>A0A2U1QAV5_ARTAN</name>
<dbReference type="PANTHER" id="PTHR46250:SF15">
    <property type="entry name" value="OS01G0523800 PROTEIN"/>
    <property type="match status" value="1"/>
</dbReference>
<evidence type="ECO:0000313" key="2">
    <source>
        <dbReference type="EMBL" id="PWA95145.1"/>
    </source>
</evidence>
<organism evidence="2 3">
    <name type="scientific">Artemisia annua</name>
    <name type="common">Sweet wormwood</name>
    <dbReference type="NCBI Taxonomy" id="35608"/>
    <lineage>
        <taxon>Eukaryota</taxon>
        <taxon>Viridiplantae</taxon>
        <taxon>Streptophyta</taxon>
        <taxon>Embryophyta</taxon>
        <taxon>Tracheophyta</taxon>
        <taxon>Spermatophyta</taxon>
        <taxon>Magnoliopsida</taxon>
        <taxon>eudicotyledons</taxon>
        <taxon>Gunneridae</taxon>
        <taxon>Pentapetalae</taxon>
        <taxon>asterids</taxon>
        <taxon>campanulids</taxon>
        <taxon>Asterales</taxon>
        <taxon>Asteraceae</taxon>
        <taxon>Asteroideae</taxon>
        <taxon>Anthemideae</taxon>
        <taxon>Artemisiinae</taxon>
        <taxon>Artemisia</taxon>
    </lineage>
</organism>
<proteinExistence type="predicted"/>
<evidence type="ECO:0000256" key="1">
    <source>
        <dbReference type="SAM" id="MobiDB-lite"/>
    </source>
</evidence>
<dbReference type="EMBL" id="PKPP01000262">
    <property type="protein sequence ID" value="PWA95145.1"/>
    <property type="molecule type" value="Genomic_DNA"/>
</dbReference>
<accession>A0A2U1QAV5</accession>
<sequence>MYNVEPTYQATPTPAMLKYSGCQWSDNHKEANGLWDFPFPYFNQLELVYGRDIVTGIVVERIKDAIHNMENEQNGESGGDNVGGFHTSLSDD</sequence>
<keyword evidence="3" id="KW-1185">Reference proteome</keyword>
<reference evidence="2 3" key="1">
    <citation type="journal article" date="2018" name="Mol. Plant">
        <title>The genome of Artemisia annua provides insight into the evolution of Asteraceae family and artemisinin biosynthesis.</title>
        <authorList>
            <person name="Shen Q."/>
            <person name="Zhang L."/>
            <person name="Liao Z."/>
            <person name="Wang S."/>
            <person name="Yan T."/>
            <person name="Shi P."/>
            <person name="Liu M."/>
            <person name="Fu X."/>
            <person name="Pan Q."/>
            <person name="Wang Y."/>
            <person name="Lv Z."/>
            <person name="Lu X."/>
            <person name="Zhang F."/>
            <person name="Jiang W."/>
            <person name="Ma Y."/>
            <person name="Chen M."/>
            <person name="Hao X."/>
            <person name="Li L."/>
            <person name="Tang Y."/>
            <person name="Lv G."/>
            <person name="Zhou Y."/>
            <person name="Sun X."/>
            <person name="Brodelius P.E."/>
            <person name="Rose J.K.C."/>
            <person name="Tang K."/>
        </authorList>
    </citation>
    <scope>NUCLEOTIDE SEQUENCE [LARGE SCALE GENOMIC DNA]</scope>
    <source>
        <strain evidence="3">cv. Huhao1</strain>
        <tissue evidence="2">Leaf</tissue>
    </source>
</reference>
<comment type="caution">
    <text evidence="2">The sequence shown here is derived from an EMBL/GenBank/DDBJ whole genome shotgun (WGS) entry which is preliminary data.</text>
</comment>